<organism evidence="1 2">
    <name type="scientific">Nitratireductor pacificus pht-3B</name>
    <dbReference type="NCBI Taxonomy" id="391937"/>
    <lineage>
        <taxon>Bacteria</taxon>
        <taxon>Pseudomonadati</taxon>
        <taxon>Pseudomonadota</taxon>
        <taxon>Alphaproteobacteria</taxon>
        <taxon>Hyphomicrobiales</taxon>
        <taxon>Phyllobacteriaceae</taxon>
        <taxon>Nitratireductor</taxon>
    </lineage>
</organism>
<dbReference type="Proteomes" id="UP000006786">
    <property type="component" value="Unassembled WGS sequence"/>
</dbReference>
<dbReference type="OrthoDB" id="8479604at2"/>
<dbReference type="RefSeq" id="WP_008599031.1">
    <property type="nucleotide sequence ID" value="NZ_AMRM01000030.1"/>
</dbReference>
<accession>K2MYJ3</accession>
<comment type="caution">
    <text evidence="1">The sequence shown here is derived from an EMBL/GenBank/DDBJ whole genome shotgun (WGS) entry which is preliminary data.</text>
</comment>
<dbReference type="STRING" id="391937.NA2_19748"/>
<dbReference type="PATRIC" id="fig|391937.3.peg.4051"/>
<dbReference type="EMBL" id="AMRM01000030">
    <property type="protein sequence ID" value="EKF17038.1"/>
    <property type="molecule type" value="Genomic_DNA"/>
</dbReference>
<sequence length="118" mass="13422">MTTYTVFNMEDDDGIEDETGLTIEQAVERLIERSGCTYRFERVDGVMHIRVEPWRWFGPPDGLSSLLPDDEDAKTEIMERFASGAADLPSPWCIAEDEFHAAEMSKTEDWSAGAWTIQ</sequence>
<protein>
    <submittedName>
        <fullName evidence="1">Uncharacterized protein</fullName>
    </submittedName>
</protein>
<keyword evidence="2" id="KW-1185">Reference proteome</keyword>
<gene>
    <name evidence="1" type="ORF">NA2_19748</name>
</gene>
<dbReference type="AlphaFoldDB" id="K2MYJ3"/>
<evidence type="ECO:0000313" key="1">
    <source>
        <dbReference type="EMBL" id="EKF17038.1"/>
    </source>
</evidence>
<proteinExistence type="predicted"/>
<reference evidence="1 2" key="1">
    <citation type="journal article" date="2012" name="J. Bacteriol.">
        <title>Genome Sequence of Nitratireductor pacificus Type Strain pht-3B.</title>
        <authorList>
            <person name="Lai Q."/>
            <person name="Li G."/>
            <person name="Shao Z."/>
        </authorList>
    </citation>
    <scope>NUCLEOTIDE SEQUENCE [LARGE SCALE GENOMIC DNA]</scope>
    <source>
        <strain evidence="2">pht-3B</strain>
    </source>
</reference>
<name>K2MYJ3_9HYPH</name>
<evidence type="ECO:0000313" key="2">
    <source>
        <dbReference type="Proteomes" id="UP000006786"/>
    </source>
</evidence>